<reference evidence="2" key="2">
    <citation type="journal article" date="2010" name="Science">
        <title>The genome of the Western clawed frog Xenopus tropicalis.</title>
        <authorList>
            <person name="Hellsten U."/>
            <person name="Harland R.M."/>
            <person name="Gilchrist M.J."/>
            <person name="Hendrix D."/>
            <person name="Jurka J."/>
            <person name="Kapitonov V."/>
            <person name="Ovcharenko I."/>
            <person name="Putnam N.H."/>
            <person name="Shu S."/>
            <person name="Taher L."/>
            <person name="Blitz I.L."/>
            <person name="Blumberg B."/>
            <person name="Dichmann D.S."/>
            <person name="Dubchak I."/>
            <person name="Amaya E."/>
            <person name="Detter J.C."/>
            <person name="Fletcher R."/>
            <person name="Gerhard D.S."/>
            <person name="Goodstein D."/>
            <person name="Graves T."/>
            <person name="Grigoriev I.V."/>
            <person name="Grimwood J."/>
            <person name="Kawashima T."/>
            <person name="Lindquist E."/>
            <person name="Lucas S.M."/>
            <person name="Mead P.E."/>
            <person name="Mitros T."/>
            <person name="Ogino H."/>
            <person name="Ohta Y."/>
            <person name="Poliakov A.V."/>
            <person name="Pollet N."/>
            <person name="Robert J."/>
            <person name="Salamov A."/>
            <person name="Sater A.K."/>
            <person name="Schmutz J."/>
            <person name="Terry A."/>
            <person name="Vize P.D."/>
            <person name="Warren W.C."/>
            <person name="Wells D."/>
            <person name="Wills A."/>
            <person name="Wilson R.K."/>
            <person name="Zimmerman L.B."/>
            <person name="Zorn A.M."/>
            <person name="Grainger R."/>
            <person name="Grammer T."/>
            <person name="Khokha M.K."/>
            <person name="Richardson P.M."/>
            <person name="Rokhsar D.S."/>
        </authorList>
    </citation>
    <scope>NUCLEOTIDE SEQUENCE [LARGE SCALE GENOMIC DNA]</scope>
    <source>
        <strain evidence="2">Nigerian</strain>
    </source>
</reference>
<evidence type="ECO:0000256" key="1">
    <source>
        <dbReference type="SAM" id="MobiDB-lite"/>
    </source>
</evidence>
<dbReference type="AlphaFoldDB" id="A0A1B8Y0Y3"/>
<feature type="region of interest" description="Disordered" evidence="1">
    <location>
        <begin position="71"/>
        <end position="94"/>
    </location>
</feature>
<dbReference type="EMBL" id="KV460587">
    <property type="protein sequence ID" value="OCA16596.1"/>
    <property type="molecule type" value="Genomic_DNA"/>
</dbReference>
<evidence type="ECO:0000313" key="2">
    <source>
        <dbReference type="EMBL" id="OCA16596.1"/>
    </source>
</evidence>
<accession>A0A1B8Y0Y3</accession>
<name>A0A1B8Y0Y3_XENTR</name>
<sequence length="94" mass="9896">MTMLSIWNNENNLIQMFINEDISVTISRSAKVDSREHRGGGPAVAKVTPQTKGSLGLLAATFVARKGTAPVVKPKQGLTPSANPKAASRGANHS</sequence>
<gene>
    <name evidence="2" type="ORF">XENTR_v90028099mg</name>
</gene>
<organism evidence="2">
    <name type="scientific">Xenopus tropicalis</name>
    <name type="common">Western clawed frog</name>
    <name type="synonym">Silurana tropicalis</name>
    <dbReference type="NCBI Taxonomy" id="8364"/>
    <lineage>
        <taxon>Eukaryota</taxon>
        <taxon>Metazoa</taxon>
        <taxon>Chordata</taxon>
        <taxon>Craniata</taxon>
        <taxon>Vertebrata</taxon>
        <taxon>Euteleostomi</taxon>
        <taxon>Amphibia</taxon>
        <taxon>Batrachia</taxon>
        <taxon>Anura</taxon>
        <taxon>Pipoidea</taxon>
        <taxon>Pipidae</taxon>
        <taxon>Xenopodinae</taxon>
        <taxon>Xenopus</taxon>
        <taxon>Silurana</taxon>
    </lineage>
</organism>
<protein>
    <submittedName>
        <fullName evidence="2">Uncharacterized protein</fullName>
    </submittedName>
</protein>
<reference evidence="2" key="3">
    <citation type="submission" date="2016-05" db="EMBL/GenBank/DDBJ databases">
        <title>WGS assembly of Xenopus tropicalis.</title>
        <authorList>
            <person name="Sessions A."/>
            <person name="Jenkins J."/>
            <person name="Mitros T."/>
            <person name="Lyons J.T."/>
            <person name="Dichmann D.S."/>
            <person name="Robert J."/>
            <person name="Harland R.M."/>
            <person name="Rokhsar D.S."/>
        </authorList>
    </citation>
    <scope>NUCLEOTIDE SEQUENCE</scope>
    <source>
        <strain evidence="2">Nigerian</strain>
    </source>
</reference>
<reference evidence="2" key="1">
    <citation type="submission" date="2009-11" db="EMBL/GenBank/DDBJ databases">
        <authorList>
            <consortium name="US DOE Joint Genome Institute (JGI-PGF)"/>
            <person name="Ottilar R."/>
            <person name="Schmutz J."/>
            <person name="Salamov A."/>
            <person name="Cheng J.F."/>
            <person name="Lucas S."/>
            <person name="Pitluck S."/>
            <person name="Gundlach H."/>
            <person name="Guo Y."/>
            <person name="Haberer G."/>
            <person name="Nasrallah J."/>
            <person name="Mayer K.F.X."/>
            <person name="van de Peer Y."/>
            <person name="Weigel D."/>
            <person name="Grigoriev I.V."/>
        </authorList>
    </citation>
    <scope>NUCLEOTIDE SEQUENCE</scope>
    <source>
        <strain evidence="2">Nigerian</strain>
    </source>
</reference>
<proteinExistence type="predicted"/>